<protein>
    <submittedName>
        <fullName evidence="2">Uncharacterized protein</fullName>
    </submittedName>
</protein>
<accession>A0A2I0L3E6</accession>
<dbReference type="EMBL" id="PGOL01000181">
    <property type="protein sequence ID" value="PKI75235.1"/>
    <property type="molecule type" value="Genomic_DNA"/>
</dbReference>
<evidence type="ECO:0000256" key="1">
    <source>
        <dbReference type="SAM" id="MobiDB-lite"/>
    </source>
</evidence>
<feature type="region of interest" description="Disordered" evidence="1">
    <location>
        <begin position="1"/>
        <end position="106"/>
    </location>
</feature>
<comment type="caution">
    <text evidence="2">The sequence shown here is derived from an EMBL/GenBank/DDBJ whole genome shotgun (WGS) entry which is preliminary data.</text>
</comment>
<proteinExistence type="predicted"/>
<name>A0A2I0L3E6_PUNGR</name>
<reference evidence="2 3" key="1">
    <citation type="submission" date="2017-11" db="EMBL/GenBank/DDBJ databases">
        <title>De-novo sequencing of pomegranate (Punica granatum L.) genome.</title>
        <authorList>
            <person name="Akparov Z."/>
            <person name="Amiraslanov A."/>
            <person name="Hajiyeva S."/>
            <person name="Abbasov M."/>
            <person name="Kaur K."/>
            <person name="Hamwieh A."/>
            <person name="Solovyev V."/>
            <person name="Salamov A."/>
            <person name="Braich B."/>
            <person name="Kosarev P."/>
            <person name="Mahmoud A."/>
            <person name="Hajiyev E."/>
            <person name="Babayeva S."/>
            <person name="Izzatullayeva V."/>
            <person name="Mammadov A."/>
            <person name="Mammadov A."/>
            <person name="Sharifova S."/>
            <person name="Ojaghi J."/>
            <person name="Eynullazada K."/>
            <person name="Bayramov B."/>
            <person name="Abdulazimova A."/>
            <person name="Shahmuradov I."/>
        </authorList>
    </citation>
    <scope>NUCLEOTIDE SEQUENCE [LARGE SCALE GENOMIC DNA]</scope>
    <source>
        <strain evidence="3">cv. AG2017</strain>
        <tissue evidence="2">Leaf</tissue>
    </source>
</reference>
<dbReference type="Proteomes" id="UP000233551">
    <property type="component" value="Unassembled WGS sequence"/>
</dbReference>
<organism evidence="2 3">
    <name type="scientific">Punica granatum</name>
    <name type="common">Pomegranate</name>
    <dbReference type="NCBI Taxonomy" id="22663"/>
    <lineage>
        <taxon>Eukaryota</taxon>
        <taxon>Viridiplantae</taxon>
        <taxon>Streptophyta</taxon>
        <taxon>Embryophyta</taxon>
        <taxon>Tracheophyta</taxon>
        <taxon>Spermatophyta</taxon>
        <taxon>Magnoliopsida</taxon>
        <taxon>eudicotyledons</taxon>
        <taxon>Gunneridae</taxon>
        <taxon>Pentapetalae</taxon>
        <taxon>rosids</taxon>
        <taxon>malvids</taxon>
        <taxon>Myrtales</taxon>
        <taxon>Lythraceae</taxon>
        <taxon>Punica</taxon>
    </lineage>
</organism>
<dbReference type="AlphaFoldDB" id="A0A2I0L3E6"/>
<sequence>MGRGPTRLRAPRRPTIPQKNMGREGGPPTPLGAPPPTLDPSGGIATSPEGSRPVGEPPIESGPPPIFPRFSIKKTREEGRGPQPGLGLPRRPSIPPARWLDSGHLA</sequence>
<gene>
    <name evidence="2" type="ORF">CRG98_004386</name>
</gene>
<evidence type="ECO:0000313" key="2">
    <source>
        <dbReference type="EMBL" id="PKI75235.1"/>
    </source>
</evidence>
<feature type="compositionally biased region" description="Pro residues" evidence="1">
    <location>
        <begin position="27"/>
        <end position="38"/>
    </location>
</feature>
<feature type="compositionally biased region" description="Low complexity" evidence="1">
    <location>
        <begin position="81"/>
        <end position="91"/>
    </location>
</feature>
<evidence type="ECO:0000313" key="3">
    <source>
        <dbReference type="Proteomes" id="UP000233551"/>
    </source>
</evidence>
<keyword evidence="3" id="KW-1185">Reference proteome</keyword>